<sequence length="52" mass="5698">MHVLLVCIRVSSKILKFTNLQTTGCGVDLASCMQYMSEKAFITMVSLLTVAT</sequence>
<evidence type="ECO:0000313" key="2">
    <source>
        <dbReference type="Proteomes" id="UP000042527"/>
    </source>
</evidence>
<name>A0A0B7H0B9_TREPH</name>
<dbReference type="AlphaFoldDB" id="A0A0B7H0B9"/>
<gene>
    <name evidence="1" type="ORF">TPHV1_300022</name>
</gene>
<dbReference type="EMBL" id="CDNC01000024">
    <property type="protein sequence ID" value="CEM62371.1"/>
    <property type="molecule type" value="Genomic_DNA"/>
</dbReference>
<protein>
    <submittedName>
        <fullName evidence="1">Uncharacterized protein</fullName>
    </submittedName>
</protein>
<proteinExistence type="predicted"/>
<keyword evidence="2" id="KW-1185">Reference proteome</keyword>
<evidence type="ECO:0000313" key="1">
    <source>
        <dbReference type="EMBL" id="CEM62371.1"/>
    </source>
</evidence>
<accession>A0A0B7H0B9</accession>
<reference evidence="2" key="1">
    <citation type="submission" date="2015-01" db="EMBL/GenBank/DDBJ databases">
        <authorList>
            <person name="Manzoor Shahid"/>
            <person name="Zubair Saima"/>
        </authorList>
    </citation>
    <scope>NUCLEOTIDE SEQUENCE [LARGE SCALE GENOMIC DNA]</scope>
    <source>
        <strain evidence="2">V1</strain>
    </source>
</reference>
<organism evidence="1 2">
    <name type="scientific">Treponema phagedenis</name>
    <dbReference type="NCBI Taxonomy" id="162"/>
    <lineage>
        <taxon>Bacteria</taxon>
        <taxon>Pseudomonadati</taxon>
        <taxon>Spirochaetota</taxon>
        <taxon>Spirochaetia</taxon>
        <taxon>Spirochaetales</taxon>
        <taxon>Treponemataceae</taxon>
        <taxon>Treponema</taxon>
    </lineage>
</organism>
<dbReference type="Proteomes" id="UP000042527">
    <property type="component" value="Unassembled WGS sequence"/>
</dbReference>